<feature type="non-terminal residue" evidence="1">
    <location>
        <position position="1"/>
    </location>
</feature>
<keyword evidence="2" id="KW-1185">Reference proteome</keyword>
<sequence>PAVPAGTVVGCLVSGTTRTCTYKGDTIAASNVRCRLEEGETETCRTINALPEEEQGFSKPEIACIQHGYDVLYGARYSEETLA</sequence>
<reference evidence="1" key="1">
    <citation type="submission" date="2021-06" db="EMBL/GenBank/DDBJ databases">
        <authorList>
            <person name="Hodson N. C."/>
            <person name="Mongue J. A."/>
            <person name="Jaron S. K."/>
        </authorList>
    </citation>
    <scope>NUCLEOTIDE SEQUENCE</scope>
</reference>
<evidence type="ECO:0000313" key="2">
    <source>
        <dbReference type="Proteomes" id="UP000708208"/>
    </source>
</evidence>
<dbReference type="EMBL" id="CAJVCH010543697">
    <property type="protein sequence ID" value="CAG7827473.1"/>
    <property type="molecule type" value="Genomic_DNA"/>
</dbReference>
<gene>
    <name evidence="1" type="ORF">AFUS01_LOCUS37461</name>
</gene>
<name>A0A8J2PN89_9HEXA</name>
<dbReference type="Proteomes" id="UP000708208">
    <property type="component" value="Unassembled WGS sequence"/>
</dbReference>
<dbReference type="AlphaFoldDB" id="A0A8J2PN89"/>
<accession>A0A8J2PN89</accession>
<protein>
    <submittedName>
        <fullName evidence="1">Uncharacterized protein</fullName>
    </submittedName>
</protein>
<comment type="caution">
    <text evidence="1">The sequence shown here is derived from an EMBL/GenBank/DDBJ whole genome shotgun (WGS) entry which is preliminary data.</text>
</comment>
<proteinExistence type="predicted"/>
<feature type="non-terminal residue" evidence="1">
    <location>
        <position position="83"/>
    </location>
</feature>
<organism evidence="1 2">
    <name type="scientific">Allacma fusca</name>
    <dbReference type="NCBI Taxonomy" id="39272"/>
    <lineage>
        <taxon>Eukaryota</taxon>
        <taxon>Metazoa</taxon>
        <taxon>Ecdysozoa</taxon>
        <taxon>Arthropoda</taxon>
        <taxon>Hexapoda</taxon>
        <taxon>Collembola</taxon>
        <taxon>Symphypleona</taxon>
        <taxon>Sminthuridae</taxon>
        <taxon>Allacma</taxon>
    </lineage>
</organism>
<evidence type="ECO:0000313" key="1">
    <source>
        <dbReference type="EMBL" id="CAG7827473.1"/>
    </source>
</evidence>